<evidence type="ECO:0000313" key="2">
    <source>
        <dbReference type="EMBL" id="AUW44687.1"/>
    </source>
</evidence>
<proteinExistence type="predicted"/>
<dbReference type="AlphaFoldDB" id="A0A2K9Z8V1"/>
<gene>
    <name evidence="2" type="ORF">CUJ84_Chr004381</name>
</gene>
<protein>
    <submittedName>
        <fullName evidence="2">Uncharacterized protein</fullName>
    </submittedName>
</protein>
<reference evidence="2 3" key="1">
    <citation type="submission" date="2017-11" db="EMBL/GenBank/DDBJ databases">
        <title>Complete genome of Rhizobium leguminosarum Norway, an ineffective micro-symbiont.</title>
        <authorList>
            <person name="Hoffrichter A."/>
            <person name="Liang J."/>
            <person name="Brachmann A."/>
            <person name="Marin M."/>
        </authorList>
    </citation>
    <scope>NUCLEOTIDE SEQUENCE [LARGE SCALE GENOMIC DNA]</scope>
    <source>
        <strain evidence="2 3">Norway</strain>
    </source>
</reference>
<feature type="region of interest" description="Disordered" evidence="1">
    <location>
        <begin position="33"/>
        <end position="64"/>
    </location>
</feature>
<organism evidence="2 3">
    <name type="scientific">Rhizobium leguminosarum</name>
    <dbReference type="NCBI Taxonomy" id="384"/>
    <lineage>
        <taxon>Bacteria</taxon>
        <taxon>Pseudomonadati</taxon>
        <taxon>Pseudomonadota</taxon>
        <taxon>Alphaproteobacteria</taxon>
        <taxon>Hyphomicrobiales</taxon>
        <taxon>Rhizobiaceae</taxon>
        <taxon>Rhizobium/Agrobacterium group</taxon>
        <taxon>Rhizobium</taxon>
    </lineage>
</organism>
<name>A0A2K9Z8V1_RHILE</name>
<dbReference type="EMBL" id="CP025012">
    <property type="protein sequence ID" value="AUW44687.1"/>
    <property type="molecule type" value="Genomic_DNA"/>
</dbReference>
<evidence type="ECO:0000256" key="1">
    <source>
        <dbReference type="SAM" id="MobiDB-lite"/>
    </source>
</evidence>
<dbReference type="Proteomes" id="UP000238523">
    <property type="component" value="Chromosome"/>
</dbReference>
<evidence type="ECO:0000313" key="3">
    <source>
        <dbReference type="Proteomes" id="UP000238523"/>
    </source>
</evidence>
<accession>A0A2K9Z8V1</accession>
<sequence length="64" mass="7446">MQQISTLEGFTERRPDVILITILTGIGRFRRDRSRSHGQFGTLRRPLKNMHSVPQAFRPKLNRG</sequence>